<dbReference type="SUPFAM" id="SSF56935">
    <property type="entry name" value="Porins"/>
    <property type="match status" value="1"/>
</dbReference>
<gene>
    <name evidence="3" type="ORF">KIH39_16770</name>
</gene>
<evidence type="ECO:0000256" key="2">
    <source>
        <dbReference type="SAM" id="SignalP"/>
    </source>
</evidence>
<sequence>MRLTALAGLLVASTALQAQSSSTPPSVGETRVVGIHTVDGLQAAPLKDLTPPSWPAVPTLPDAQKDLIPPPETKREADKGFYGDAAILFWQPQRQGLDFALVDPNNDGIPEGKVKSLKYEMKVGFRTDLGYQFSNGWDVSAGYTYYRTSTQDTAYAPDGGLIYTTFGRPSLVDQANTAVSRAKLDYDVYDLTFGKKLHVEDDVTLRLFGGVRFANINQKQDTLYNGLFADNAAFENKNSFSGAGPILGMEFQGEIYKHFSLFGKISGGMILGNQKASLFGTNNSGLTPDDSFENNYRQNVPVLNLGLGAQWEYHGFSVRLGYEVSNWFNLVNKPQYTGELAEGRYTYTSSDLTVDGFSVQFGIRF</sequence>
<dbReference type="EMBL" id="CP074694">
    <property type="protein sequence ID" value="QVL30502.1"/>
    <property type="molecule type" value="Genomic_DNA"/>
</dbReference>
<dbReference type="Proteomes" id="UP000676194">
    <property type="component" value="Chromosome"/>
</dbReference>
<dbReference type="Pfam" id="PF05150">
    <property type="entry name" value="Legionella_OMP"/>
    <property type="match status" value="1"/>
</dbReference>
<dbReference type="InterPro" id="IPR007825">
    <property type="entry name" value="Major_OMP_Legionella"/>
</dbReference>
<keyword evidence="2" id="KW-0732">Signal</keyword>
<evidence type="ECO:0000313" key="4">
    <source>
        <dbReference type="Proteomes" id="UP000676194"/>
    </source>
</evidence>
<dbReference type="RefSeq" id="WP_213494373.1">
    <property type="nucleotide sequence ID" value="NZ_CP074694.1"/>
</dbReference>
<dbReference type="AlphaFoldDB" id="A0A8E6ETW9"/>
<feature type="signal peptide" evidence="2">
    <location>
        <begin position="1"/>
        <end position="18"/>
    </location>
</feature>
<proteinExistence type="predicted"/>
<feature type="region of interest" description="Disordered" evidence="1">
    <location>
        <begin position="50"/>
        <end position="75"/>
    </location>
</feature>
<name>A0A8E6ETW9_9BACT</name>
<protein>
    <recommendedName>
        <fullName evidence="5">Outer membrane protein beta-barrel domain-containing protein</fullName>
    </recommendedName>
</protein>
<accession>A0A8E6ETW9</accession>
<reference evidence="3" key="1">
    <citation type="submission" date="2021-05" db="EMBL/GenBank/DDBJ databases">
        <title>Complete genome sequence of the cellulolytic planctomycete Telmatocola sphagniphila SP2T and characterization of the first cellulase from planctomycetes.</title>
        <authorList>
            <person name="Rakitin A.L."/>
            <person name="Beletsky A.V."/>
            <person name="Naumoff D.G."/>
            <person name="Kulichevskaya I.S."/>
            <person name="Mardanov A.V."/>
            <person name="Ravin N.V."/>
            <person name="Dedysh S.N."/>
        </authorList>
    </citation>
    <scope>NUCLEOTIDE SEQUENCE</scope>
    <source>
        <strain evidence="3">SP2T</strain>
    </source>
</reference>
<organism evidence="3 4">
    <name type="scientific">Telmatocola sphagniphila</name>
    <dbReference type="NCBI Taxonomy" id="1123043"/>
    <lineage>
        <taxon>Bacteria</taxon>
        <taxon>Pseudomonadati</taxon>
        <taxon>Planctomycetota</taxon>
        <taxon>Planctomycetia</taxon>
        <taxon>Gemmatales</taxon>
        <taxon>Gemmataceae</taxon>
    </lineage>
</organism>
<evidence type="ECO:0000256" key="1">
    <source>
        <dbReference type="SAM" id="MobiDB-lite"/>
    </source>
</evidence>
<dbReference type="KEGG" id="tsph:KIH39_16770"/>
<evidence type="ECO:0008006" key="5">
    <source>
        <dbReference type="Google" id="ProtNLM"/>
    </source>
</evidence>
<feature type="chain" id="PRO_5034297539" description="Outer membrane protein beta-barrel domain-containing protein" evidence="2">
    <location>
        <begin position="19"/>
        <end position="365"/>
    </location>
</feature>
<evidence type="ECO:0000313" key="3">
    <source>
        <dbReference type="EMBL" id="QVL30502.1"/>
    </source>
</evidence>
<keyword evidence="4" id="KW-1185">Reference proteome</keyword>